<comment type="caution">
    <text evidence="4">The sequence shown here is derived from an EMBL/GenBank/DDBJ whole genome shotgun (WGS) entry which is preliminary data.</text>
</comment>
<dbReference type="InterPro" id="IPR007280">
    <property type="entry name" value="Peptidase_C_arc/bac"/>
</dbReference>
<evidence type="ECO:0000256" key="1">
    <source>
        <dbReference type="ARBA" id="ARBA00022729"/>
    </source>
</evidence>
<feature type="signal peptide" evidence="2">
    <location>
        <begin position="1"/>
        <end position="24"/>
    </location>
</feature>
<dbReference type="Proteomes" id="UP001619911">
    <property type="component" value="Unassembled WGS sequence"/>
</dbReference>
<feature type="domain" description="SLH" evidence="3">
    <location>
        <begin position="379"/>
        <end position="442"/>
    </location>
</feature>
<proteinExistence type="predicted"/>
<dbReference type="SUPFAM" id="SSF89260">
    <property type="entry name" value="Collagen-binding domain"/>
    <property type="match status" value="3"/>
</dbReference>
<gene>
    <name evidence="4" type="ORF">QYG89_07680</name>
</gene>
<dbReference type="RefSeq" id="WP_404316255.1">
    <property type="nucleotide sequence ID" value="NZ_JAUIYO010000004.1"/>
</dbReference>
<dbReference type="EMBL" id="JAUIYO010000004">
    <property type="protein sequence ID" value="MFK2825557.1"/>
    <property type="molecule type" value="Genomic_DNA"/>
</dbReference>
<dbReference type="PROSITE" id="PS51272">
    <property type="entry name" value="SLH"/>
    <property type="match status" value="2"/>
</dbReference>
<evidence type="ECO:0000256" key="2">
    <source>
        <dbReference type="SAM" id="SignalP"/>
    </source>
</evidence>
<dbReference type="Pfam" id="PF00395">
    <property type="entry name" value="SLH"/>
    <property type="match status" value="3"/>
</dbReference>
<protein>
    <submittedName>
        <fullName evidence="4">S-layer homology domain-containing protein</fullName>
    </submittedName>
</protein>
<reference evidence="4 5" key="1">
    <citation type="submission" date="2023-07" db="EMBL/GenBank/DDBJ databases">
        <title>Bacillus lucianemedeirus sp. nov, a new species isolated from an immunobiological production facility.</title>
        <authorList>
            <person name="Costa L.V."/>
            <person name="Miranda R.V.S.L."/>
            <person name="Brandao M.L.L."/>
            <person name="Reis C.M.F."/>
            <person name="Frazao A.M."/>
            <person name="Cruz F.V."/>
            <person name="Baio P.V.P."/>
            <person name="Veras J.F.C."/>
            <person name="Ramos J.N."/>
            <person name="Vieira V."/>
        </authorList>
    </citation>
    <scope>NUCLEOTIDE SEQUENCE [LARGE SCALE GENOMIC DNA]</scope>
    <source>
        <strain evidence="4 5">B190/17</strain>
    </source>
</reference>
<name>A0ABW8I7U3_9BACI</name>
<feature type="domain" description="SLH" evidence="3">
    <location>
        <begin position="498"/>
        <end position="557"/>
    </location>
</feature>
<organism evidence="4 5">
    <name type="scientific">Bacillus lumedeiriae</name>
    <dbReference type="NCBI Taxonomy" id="3058829"/>
    <lineage>
        <taxon>Bacteria</taxon>
        <taxon>Bacillati</taxon>
        <taxon>Bacillota</taxon>
        <taxon>Bacilli</taxon>
        <taxon>Bacillales</taxon>
        <taxon>Bacillaceae</taxon>
        <taxon>Bacillus</taxon>
    </lineage>
</organism>
<keyword evidence="5" id="KW-1185">Reference proteome</keyword>
<evidence type="ECO:0000313" key="5">
    <source>
        <dbReference type="Proteomes" id="UP001619911"/>
    </source>
</evidence>
<feature type="chain" id="PRO_5046166976" evidence="2">
    <location>
        <begin position="25"/>
        <end position="557"/>
    </location>
</feature>
<evidence type="ECO:0000259" key="3">
    <source>
        <dbReference type="PROSITE" id="PS51272"/>
    </source>
</evidence>
<sequence length="557" mass="62189">MLKRLIFLTALFVFSIFGASYAMAATEVEPNNTVQQATTIGVNQQHQGVLSSSSDDDYYKFTLNKPGNVSITMANLPNSSWYVRVYDSQGTTLNTFNTEYGSFANGNTKDQIGLPAGTYYVRISNYTGASGIPYTFNLQYEESNLYEQEANNNVQSATSMKVNNVYKGVLSSSSDDDYYKFTLDKPGNVSITMPNLTNSSWDVNVYNSQGTNLNRFYTDYGSFATGDKKDQIGLPAGTYYIRVSNYTGASKVPYHFNLQYDESSFVEKELNGSFQEANPIQLNYKYQGVLSSSGDYDYYSFKVDRTTNLVMNIPNLAGSSWDVKIYDEKGNTINRFHTDYGSFASGNTTFPFAVTKGTYYISIDNYTGASKVPYSFALLSRNFKDLGIGFWGYNELTYLYNKGVISGYPDNTFRPNHNITRAQAAIMVARALKLDTSSASGPVFTDVPKTITGYTSISAVMREGLFDEFVSTEFKPYQNITRGEMASILSKAFKLKSTGASSFKDTKNHWANGSIQALADNNITLGYLDNTFRPNESITRAHFSLFFARTMESEFKQ</sequence>
<accession>A0ABW8I7U3</accession>
<dbReference type="Gene3D" id="2.60.120.380">
    <property type="match status" value="3"/>
</dbReference>
<dbReference type="Pfam" id="PF04151">
    <property type="entry name" value="PPC"/>
    <property type="match status" value="2"/>
</dbReference>
<dbReference type="InterPro" id="IPR051465">
    <property type="entry name" value="Cell_Envelope_Struct_Comp"/>
</dbReference>
<dbReference type="InterPro" id="IPR001119">
    <property type="entry name" value="SLH_dom"/>
</dbReference>
<dbReference type="PANTHER" id="PTHR43308">
    <property type="entry name" value="OUTER MEMBRANE PROTEIN ALPHA-RELATED"/>
    <property type="match status" value="1"/>
</dbReference>
<keyword evidence="1 2" id="KW-0732">Signal</keyword>
<dbReference type="PANTHER" id="PTHR43308:SF5">
    <property type="entry name" value="S-LAYER PROTEIN _ PEPTIDOGLYCAN ENDO-BETA-N-ACETYLGLUCOSAMINIDASE"/>
    <property type="match status" value="1"/>
</dbReference>
<evidence type="ECO:0000313" key="4">
    <source>
        <dbReference type="EMBL" id="MFK2825557.1"/>
    </source>
</evidence>